<proteinExistence type="predicted"/>
<protein>
    <submittedName>
        <fullName evidence="1">AMP-binding enzyme</fullName>
    </submittedName>
</protein>
<keyword evidence="2" id="KW-1185">Reference proteome</keyword>
<dbReference type="SUPFAM" id="SSF56801">
    <property type="entry name" value="Acetyl-CoA synthetase-like"/>
    <property type="match status" value="1"/>
</dbReference>
<evidence type="ECO:0000313" key="2">
    <source>
        <dbReference type="Proteomes" id="UP001206128"/>
    </source>
</evidence>
<dbReference type="Gene3D" id="3.40.50.12780">
    <property type="entry name" value="N-terminal domain of ligase-like"/>
    <property type="match status" value="1"/>
</dbReference>
<dbReference type="Proteomes" id="UP001206128">
    <property type="component" value="Unassembled WGS sequence"/>
</dbReference>
<accession>A0AAE3GMI4</accession>
<reference evidence="1" key="1">
    <citation type="submission" date="2022-06" db="EMBL/GenBank/DDBJ databases">
        <title>Genomic Encyclopedia of Archaeal and Bacterial Type Strains, Phase II (KMG-II): from individual species to whole genera.</title>
        <authorList>
            <person name="Goeker M."/>
        </authorList>
    </citation>
    <scope>NUCLEOTIDE SEQUENCE</scope>
    <source>
        <strain evidence="1">DSM 43935</strain>
    </source>
</reference>
<comment type="caution">
    <text evidence="1">The sequence shown here is derived from an EMBL/GenBank/DDBJ whole genome shotgun (WGS) entry which is preliminary data.</text>
</comment>
<name>A0AAE3GMI4_9PSEU</name>
<dbReference type="EMBL" id="JAMTCK010000028">
    <property type="protein sequence ID" value="MCP2170268.1"/>
    <property type="molecule type" value="Genomic_DNA"/>
</dbReference>
<sequence length="362" mass="40953">MSGAVADTRWHGAGQVDRWLDVDLDEWTSRVVRRTFDPALGSPYWLRRAKELTFDPRDITRYDELTAFGPFPLDDLRTGRPVDLVPLAVRRPLTCRVWETGGTTGDPCRVVYTDAMLDHYATWRRWAAGRAGFERGRTWLRVTPSGPHLIGHCAWLAEGYDAEVHTVDFDPRWVKRELRQGRVREAQEYTDHVLDQGLLILKAQPIDYLFTTPALFRTLIRRAPGVVSGLSGALLGGTHVTPEMRMSFVDAMPGGRVTVSYGNTFGSASALPVVDDGRTMPHVPHYPQVTMAVVDRADWQRRVGYGQYGRLRLTVLHEDLFLPNILERDLVMRYDTGDVWPCDGIANVRPLQEIRAAPEGVY</sequence>
<dbReference type="InterPro" id="IPR042099">
    <property type="entry name" value="ANL_N_sf"/>
</dbReference>
<evidence type="ECO:0000313" key="1">
    <source>
        <dbReference type="EMBL" id="MCP2170268.1"/>
    </source>
</evidence>
<gene>
    <name evidence="1" type="ORF">LX83_007159</name>
</gene>
<organism evidence="1 2">
    <name type="scientific">Goodfellowiella coeruleoviolacea</name>
    <dbReference type="NCBI Taxonomy" id="334858"/>
    <lineage>
        <taxon>Bacteria</taxon>
        <taxon>Bacillati</taxon>
        <taxon>Actinomycetota</taxon>
        <taxon>Actinomycetes</taxon>
        <taxon>Pseudonocardiales</taxon>
        <taxon>Pseudonocardiaceae</taxon>
        <taxon>Goodfellowiella</taxon>
    </lineage>
</organism>
<dbReference type="RefSeq" id="WP_253780342.1">
    <property type="nucleotide sequence ID" value="NZ_JAMTCK010000028.1"/>
</dbReference>
<dbReference type="AlphaFoldDB" id="A0AAE3GMI4"/>